<dbReference type="Proteomes" id="UP000823775">
    <property type="component" value="Unassembled WGS sequence"/>
</dbReference>
<evidence type="ECO:0000313" key="3">
    <source>
        <dbReference type="Proteomes" id="UP000823775"/>
    </source>
</evidence>
<comment type="caution">
    <text evidence="2">The sequence shown here is derived from an EMBL/GenBank/DDBJ whole genome shotgun (WGS) entry which is preliminary data.</text>
</comment>
<feature type="region of interest" description="Disordered" evidence="1">
    <location>
        <begin position="1"/>
        <end position="30"/>
    </location>
</feature>
<reference evidence="2 3" key="1">
    <citation type="journal article" date="2021" name="BMC Genomics">
        <title>Datura genome reveals duplications of psychoactive alkaloid biosynthetic genes and high mutation rate following tissue culture.</title>
        <authorList>
            <person name="Rajewski A."/>
            <person name="Carter-House D."/>
            <person name="Stajich J."/>
            <person name="Litt A."/>
        </authorList>
    </citation>
    <scope>NUCLEOTIDE SEQUENCE [LARGE SCALE GENOMIC DNA]</scope>
    <source>
        <strain evidence="2">AR-01</strain>
    </source>
</reference>
<accession>A0ABS8VYC3</accession>
<dbReference type="EMBL" id="JACEIK010006139">
    <property type="protein sequence ID" value="MCE2055132.1"/>
    <property type="molecule type" value="Genomic_DNA"/>
</dbReference>
<keyword evidence="3" id="KW-1185">Reference proteome</keyword>
<sequence>MRDLSREKNSLQKDLPSSNAIKKPKCNGSGSLLTTSSGKLLQLDIEAAKVEDHAQVETLVDVTYESVVRNSQKLIKRIIEENIKKYMDIIKQAVLNDPSMNDIQDIVRSLPDNGATINVIPFGFISNSG</sequence>
<organism evidence="2 3">
    <name type="scientific">Datura stramonium</name>
    <name type="common">Jimsonweed</name>
    <name type="synonym">Common thornapple</name>
    <dbReference type="NCBI Taxonomy" id="4076"/>
    <lineage>
        <taxon>Eukaryota</taxon>
        <taxon>Viridiplantae</taxon>
        <taxon>Streptophyta</taxon>
        <taxon>Embryophyta</taxon>
        <taxon>Tracheophyta</taxon>
        <taxon>Spermatophyta</taxon>
        <taxon>Magnoliopsida</taxon>
        <taxon>eudicotyledons</taxon>
        <taxon>Gunneridae</taxon>
        <taxon>Pentapetalae</taxon>
        <taxon>asterids</taxon>
        <taxon>lamiids</taxon>
        <taxon>Solanales</taxon>
        <taxon>Solanaceae</taxon>
        <taxon>Solanoideae</taxon>
        <taxon>Datureae</taxon>
        <taxon>Datura</taxon>
    </lineage>
</organism>
<evidence type="ECO:0000313" key="2">
    <source>
        <dbReference type="EMBL" id="MCE2055132.1"/>
    </source>
</evidence>
<feature type="compositionally biased region" description="Basic and acidic residues" evidence="1">
    <location>
        <begin position="1"/>
        <end position="11"/>
    </location>
</feature>
<protein>
    <submittedName>
        <fullName evidence="2">Uncharacterized protein</fullName>
    </submittedName>
</protein>
<name>A0ABS8VYC3_DATST</name>
<evidence type="ECO:0000256" key="1">
    <source>
        <dbReference type="SAM" id="MobiDB-lite"/>
    </source>
</evidence>
<gene>
    <name evidence="2" type="ORF">HAX54_042041</name>
</gene>
<proteinExistence type="predicted"/>